<gene>
    <name evidence="2" type="ORF">M9Y10_006576</name>
</gene>
<reference evidence="2 3" key="1">
    <citation type="submission" date="2024-04" db="EMBL/GenBank/DDBJ databases">
        <title>Tritrichomonas musculus Genome.</title>
        <authorList>
            <person name="Alves-Ferreira E."/>
            <person name="Grigg M."/>
            <person name="Lorenzi H."/>
            <person name="Galac M."/>
        </authorList>
    </citation>
    <scope>NUCLEOTIDE SEQUENCE [LARGE SCALE GENOMIC DNA]</scope>
    <source>
        <strain evidence="2 3">EAF2021</strain>
    </source>
</reference>
<sequence>MTSAAAQNNSNYQIGLNIHLLSFTLPPNLIKDREEVRVSITTMPELNKQHFYIHGKKMNCSNHVFAINITNLTKNIVMVFRKKVLLSENPIIASKTIHVKDFQNFPTEPITSGTVSSDVKVLNIYYPLQQQKQEARDNRDNNGIHEKHIKRKILGQMQVQLSFTTPYIMTEKSKSKKNNNKCDSKLSGDKVHKLGRKDKKGDYQKINNENNNGLYTLL</sequence>
<evidence type="ECO:0000313" key="3">
    <source>
        <dbReference type="Proteomes" id="UP001470230"/>
    </source>
</evidence>
<feature type="compositionally biased region" description="Basic and acidic residues" evidence="1">
    <location>
        <begin position="180"/>
        <end position="192"/>
    </location>
</feature>
<evidence type="ECO:0000256" key="1">
    <source>
        <dbReference type="SAM" id="MobiDB-lite"/>
    </source>
</evidence>
<dbReference type="Proteomes" id="UP001470230">
    <property type="component" value="Unassembled WGS sequence"/>
</dbReference>
<evidence type="ECO:0008006" key="4">
    <source>
        <dbReference type="Google" id="ProtNLM"/>
    </source>
</evidence>
<accession>A0ABR2JEI6</accession>
<organism evidence="2 3">
    <name type="scientific">Tritrichomonas musculus</name>
    <dbReference type="NCBI Taxonomy" id="1915356"/>
    <lineage>
        <taxon>Eukaryota</taxon>
        <taxon>Metamonada</taxon>
        <taxon>Parabasalia</taxon>
        <taxon>Tritrichomonadida</taxon>
        <taxon>Tritrichomonadidae</taxon>
        <taxon>Tritrichomonas</taxon>
    </lineage>
</organism>
<feature type="region of interest" description="Disordered" evidence="1">
    <location>
        <begin position="170"/>
        <end position="208"/>
    </location>
</feature>
<protein>
    <recommendedName>
        <fullName evidence="4">Major sperm protein</fullName>
    </recommendedName>
</protein>
<name>A0ABR2JEI6_9EUKA</name>
<comment type="caution">
    <text evidence="2">The sequence shown here is derived from an EMBL/GenBank/DDBJ whole genome shotgun (WGS) entry which is preliminary data.</text>
</comment>
<dbReference type="EMBL" id="JAPFFF010000012">
    <property type="protein sequence ID" value="KAK8876373.1"/>
    <property type="molecule type" value="Genomic_DNA"/>
</dbReference>
<evidence type="ECO:0000313" key="2">
    <source>
        <dbReference type="EMBL" id="KAK8876373.1"/>
    </source>
</evidence>
<keyword evidence="3" id="KW-1185">Reference proteome</keyword>
<proteinExistence type="predicted"/>